<sequence>MQRVRKDDTVLVITGRNRGKTGKVLRVLPREDRVVIEGVNIIKRHTKARGMVRQAGIVEREAPIHLSNVMVVCPKCHKAARVGFMVVCPKCHKAARVGFGVGEEGKARVCRQCGEAMTS</sequence>
<evidence type="ECO:0000256" key="1">
    <source>
        <dbReference type="ARBA" id="ARBA00010618"/>
    </source>
</evidence>
<comment type="similarity">
    <text evidence="1 5 6">Belongs to the universal ribosomal protein uL24 family.</text>
</comment>
<dbReference type="AlphaFoldDB" id="A0A0H4TAX5"/>
<accession>A0A0H4TAX5</accession>
<dbReference type="SUPFAM" id="SSF50104">
    <property type="entry name" value="Translation proteins SH3-like domain"/>
    <property type="match status" value="1"/>
</dbReference>
<dbReference type="InterPro" id="IPR005824">
    <property type="entry name" value="KOW"/>
</dbReference>
<dbReference type="SMART" id="SM00739">
    <property type="entry name" value="KOW"/>
    <property type="match status" value="1"/>
</dbReference>
<evidence type="ECO:0000256" key="5">
    <source>
        <dbReference type="HAMAP-Rule" id="MF_01326"/>
    </source>
</evidence>
<dbReference type="HAMAP" id="MF_01326_B">
    <property type="entry name" value="Ribosomal_uL24_B"/>
    <property type="match status" value="1"/>
</dbReference>
<protein>
    <recommendedName>
        <fullName evidence="4 5">Large ribosomal subunit protein uL24</fullName>
    </recommendedName>
</protein>
<dbReference type="InterPro" id="IPR014722">
    <property type="entry name" value="Rib_uL2_dom2"/>
</dbReference>
<dbReference type="InterPro" id="IPR005825">
    <property type="entry name" value="Ribosomal_uL24_CS"/>
</dbReference>
<dbReference type="NCBIfam" id="TIGR01079">
    <property type="entry name" value="rplX_bact"/>
    <property type="match status" value="1"/>
</dbReference>
<dbReference type="GO" id="GO:0003735">
    <property type="term" value="F:structural constituent of ribosome"/>
    <property type="evidence" value="ECO:0007669"/>
    <property type="project" value="InterPro"/>
</dbReference>
<dbReference type="CDD" id="cd06089">
    <property type="entry name" value="KOW_RPL26"/>
    <property type="match status" value="1"/>
</dbReference>
<dbReference type="GO" id="GO:1990904">
    <property type="term" value="C:ribonucleoprotein complex"/>
    <property type="evidence" value="ECO:0007669"/>
    <property type="project" value="UniProtKB-KW"/>
</dbReference>
<dbReference type="PANTHER" id="PTHR12903">
    <property type="entry name" value="MITOCHONDRIAL RIBOSOMAL PROTEIN L24"/>
    <property type="match status" value="1"/>
</dbReference>
<comment type="function">
    <text evidence="5">One of the proteins that surrounds the polypeptide exit tunnel on the outside of the subunit.</text>
</comment>
<dbReference type="Pfam" id="PF17136">
    <property type="entry name" value="ribosomal_L24"/>
    <property type="match status" value="2"/>
</dbReference>
<gene>
    <name evidence="5" type="primary">rplX</name>
</gene>
<dbReference type="InterPro" id="IPR008991">
    <property type="entry name" value="Translation_prot_SH3-like_sf"/>
</dbReference>
<dbReference type="InterPro" id="IPR057264">
    <property type="entry name" value="Ribosomal_uL24_C"/>
</dbReference>
<keyword evidence="5" id="KW-0694">RNA-binding</keyword>
<dbReference type="EMBL" id="KT007061">
    <property type="protein sequence ID" value="AKQ05136.1"/>
    <property type="molecule type" value="Genomic_DNA"/>
</dbReference>
<dbReference type="GO" id="GO:0005840">
    <property type="term" value="C:ribosome"/>
    <property type="evidence" value="ECO:0007669"/>
    <property type="project" value="UniProtKB-KW"/>
</dbReference>
<evidence type="ECO:0000259" key="7">
    <source>
        <dbReference type="SMART" id="SM00739"/>
    </source>
</evidence>
<evidence type="ECO:0000256" key="4">
    <source>
        <dbReference type="ARBA" id="ARBA00035206"/>
    </source>
</evidence>
<proteinExistence type="inferred from homology"/>
<dbReference type="PROSITE" id="PS01108">
    <property type="entry name" value="RIBOSOMAL_L24"/>
    <property type="match status" value="1"/>
</dbReference>
<dbReference type="GO" id="GO:0006412">
    <property type="term" value="P:translation"/>
    <property type="evidence" value="ECO:0007669"/>
    <property type="project" value="UniProtKB-UniRule"/>
</dbReference>
<keyword evidence="3 5" id="KW-0687">Ribonucleoprotein</keyword>
<dbReference type="InterPro" id="IPR003256">
    <property type="entry name" value="Ribosomal_uL24"/>
</dbReference>
<evidence type="ECO:0000313" key="8">
    <source>
        <dbReference type="EMBL" id="AKQ05136.1"/>
    </source>
</evidence>
<evidence type="ECO:0000256" key="2">
    <source>
        <dbReference type="ARBA" id="ARBA00022980"/>
    </source>
</evidence>
<comment type="subunit">
    <text evidence="5">Part of the 50S ribosomal subunit.</text>
</comment>
<keyword evidence="2 5" id="KW-0689">Ribosomal protein</keyword>
<evidence type="ECO:0000256" key="3">
    <source>
        <dbReference type="ARBA" id="ARBA00023274"/>
    </source>
</evidence>
<reference evidence="8" key="1">
    <citation type="journal article" date="2015" name="ISME J.">
        <title>Aquifer environment selects for microbial species cohorts in sediment and groundwater.</title>
        <authorList>
            <person name="Hug L.A."/>
            <person name="Thomas B.C."/>
            <person name="Brown C.T."/>
            <person name="Frischkorn K.R."/>
            <person name="Williams K.H."/>
            <person name="Tringe S.G."/>
            <person name="Banfield J.F."/>
        </authorList>
    </citation>
    <scope>NUCLEOTIDE SEQUENCE</scope>
</reference>
<dbReference type="GO" id="GO:0019843">
    <property type="term" value="F:rRNA binding"/>
    <property type="evidence" value="ECO:0007669"/>
    <property type="project" value="UniProtKB-UniRule"/>
</dbReference>
<organism evidence="8">
    <name type="scientific">uncultured Chloroflexi bacterium Rifle_16ft_4_minimus_29343</name>
    <dbReference type="NCBI Taxonomy" id="1665066"/>
    <lineage>
        <taxon>Bacteria</taxon>
        <taxon>Bacillati</taxon>
        <taxon>Chloroflexota</taxon>
        <taxon>environmental samples</taxon>
    </lineage>
</organism>
<evidence type="ECO:0000256" key="6">
    <source>
        <dbReference type="RuleBase" id="RU003477"/>
    </source>
</evidence>
<dbReference type="InterPro" id="IPR041988">
    <property type="entry name" value="Ribosomal_uL24_KOW"/>
</dbReference>
<dbReference type="Gene3D" id="2.30.30.30">
    <property type="match status" value="1"/>
</dbReference>
<feature type="domain" description="KOW" evidence="7">
    <location>
        <begin position="3"/>
        <end position="30"/>
    </location>
</feature>
<name>A0A0H4TAX5_9CHLR</name>
<dbReference type="Pfam" id="PF00467">
    <property type="entry name" value="KOW"/>
    <property type="match status" value="1"/>
</dbReference>
<keyword evidence="5" id="KW-0699">rRNA-binding</keyword>
<comment type="function">
    <text evidence="5">One of two assembly initiator proteins, it binds directly to the 5'-end of the 23S rRNA, where it nucleates assembly of the 50S subunit.</text>
</comment>